<protein>
    <submittedName>
        <fullName evidence="6">Penicillin amidase</fullName>
    </submittedName>
</protein>
<proteinExistence type="inferred from homology"/>
<comment type="caution">
    <text evidence="6">The sequence shown here is derived from an EMBL/GenBank/DDBJ whole genome shotgun (WGS) entry which is preliminary data.</text>
</comment>
<keyword evidence="5" id="KW-0472">Membrane</keyword>
<dbReference type="PANTHER" id="PTHR34218">
    <property type="entry name" value="PEPTIDASE S45 PENICILLIN AMIDASE"/>
    <property type="match status" value="1"/>
</dbReference>
<dbReference type="InterPro" id="IPR043147">
    <property type="entry name" value="Penicillin_amidase_A-knob"/>
</dbReference>
<dbReference type="EMBL" id="BOMN01000115">
    <property type="protein sequence ID" value="GIE25022.1"/>
    <property type="molecule type" value="Genomic_DNA"/>
</dbReference>
<evidence type="ECO:0000313" key="6">
    <source>
        <dbReference type="EMBL" id="GIE25022.1"/>
    </source>
</evidence>
<dbReference type="Pfam" id="PF01804">
    <property type="entry name" value="Penicil_amidase"/>
    <property type="match status" value="1"/>
</dbReference>
<dbReference type="Gene3D" id="3.60.20.10">
    <property type="entry name" value="Glutamine Phosphoribosylpyrophosphate, subunit 1, domain 1"/>
    <property type="match status" value="1"/>
</dbReference>
<dbReference type="SUPFAM" id="SSF56235">
    <property type="entry name" value="N-terminal nucleophile aminohydrolases (Ntn hydrolases)"/>
    <property type="match status" value="1"/>
</dbReference>
<keyword evidence="5" id="KW-1133">Transmembrane helix</keyword>
<feature type="transmembrane region" description="Helical" evidence="5">
    <location>
        <begin position="43"/>
        <end position="67"/>
    </location>
</feature>
<dbReference type="Proteomes" id="UP000603200">
    <property type="component" value="Unassembled WGS sequence"/>
</dbReference>
<reference evidence="6 7" key="1">
    <citation type="submission" date="2021-01" db="EMBL/GenBank/DDBJ databases">
        <title>Whole genome shotgun sequence of Actinoplanes humidus NBRC 14915.</title>
        <authorList>
            <person name="Komaki H."/>
            <person name="Tamura T."/>
        </authorList>
    </citation>
    <scope>NUCLEOTIDE SEQUENCE [LARGE SCALE GENOMIC DNA]</scope>
    <source>
        <strain evidence="6 7">NBRC 14915</strain>
    </source>
</reference>
<evidence type="ECO:0000256" key="3">
    <source>
        <dbReference type="ARBA" id="ARBA00023145"/>
    </source>
</evidence>
<evidence type="ECO:0000256" key="5">
    <source>
        <dbReference type="SAM" id="Phobius"/>
    </source>
</evidence>
<dbReference type="Gene3D" id="2.30.120.10">
    <property type="match status" value="1"/>
</dbReference>
<evidence type="ECO:0000256" key="2">
    <source>
        <dbReference type="ARBA" id="ARBA00022801"/>
    </source>
</evidence>
<name>A0ABQ4A2E1_9ACTN</name>
<dbReference type="Gene3D" id="1.10.1400.10">
    <property type="match status" value="1"/>
</dbReference>
<dbReference type="InterPro" id="IPR029055">
    <property type="entry name" value="Ntn_hydrolases_N"/>
</dbReference>
<gene>
    <name evidence="6" type="ORF">Ahu01nite_081240</name>
</gene>
<dbReference type="CDD" id="cd03747">
    <property type="entry name" value="Ntn_PGA_like"/>
    <property type="match status" value="1"/>
</dbReference>
<dbReference type="PANTHER" id="PTHR34218:SF4">
    <property type="entry name" value="ACYL-HOMOSERINE LACTONE ACYLASE QUIP"/>
    <property type="match status" value="1"/>
</dbReference>
<keyword evidence="3" id="KW-0865">Zymogen</keyword>
<organism evidence="6 7">
    <name type="scientific">Winogradskya humida</name>
    <dbReference type="NCBI Taxonomy" id="113566"/>
    <lineage>
        <taxon>Bacteria</taxon>
        <taxon>Bacillati</taxon>
        <taxon>Actinomycetota</taxon>
        <taxon>Actinomycetes</taxon>
        <taxon>Micromonosporales</taxon>
        <taxon>Micromonosporaceae</taxon>
        <taxon>Winogradskya</taxon>
    </lineage>
</organism>
<sequence length="876" mass="94098">MPVARENGGGMTDVIAEPVQGSPPAAPAVAPSRRHRILRRWRLAAWFTVATLVVVVAGAGLTATWLVRRSLPQYTGNLTVPGLSEPVRVARDGLGVPQIYASTPHDLFLAQGYVAAQDRFWEMDIRRHITAGRLAELFGEGQVETDAMIRTMGWRRVAEQEVTLLSPQSRAHLDAYAAGVNAYLKDHSSWSLSAEYGLLGLTTEVPAPEPWTPADSVSWLKAMAWDLNGSMSDQIRRSLMSATLTQEQVDELFPDYDYQRWPTTIAAGASTGGAGGGSGQALTDEQLGAVGSSAQGATAIDGVLGERGRSIGSNAWAVAGSRTTTGKPLLANDPHLAASQPGVWYQSGLHCEKVTAGCPYDVAGFGFAGLPGIVIGHNANVTWGFTNLGPADTDLFLEKITGGTYEYRGAQVPLTTRTEIIKIAGGEPRTVTVRATRHGPIISDVYDRVKQAGDAGREPGIAPAPGGYAVALQWTALDPHPTLDAVFALDTATDWTSFRAAAAKFSVPSQNLVYADTAGHIGYQAPGLIPVRAKGDGTAPVPGWTGEYDWTGYLPFDDMPTQLDPPSGYIVSANNAVVGPEYPHHITSVWGDGYRAARITKLIEDAGKLDAAAMRRIQLDTHNGNAEDLVPRLLAVTPGEGARKAQALLRDWNFDQPVDSAAAAYFNAVWDRMLELTFEARFAGTPYGKGPDGGGLWYEIVRKMLAQPDSMWWQNTTDPRGLRTRDDVLIAAMDDAAATLSGKLGTDPAQWRWGDLHKLTLRNQTLGTGGPAPVQWLLNSGPFEVPGGTAAVNATGWDAREGYEVNWVPSMRMIVDLGNLDASTWVNLTGVSGHATDEHYDDQQELWRTGRTAPWAFTRSAVDTATEDELTLTPES</sequence>
<comment type="similarity">
    <text evidence="1">Belongs to the peptidase S45 family.</text>
</comment>
<accession>A0ABQ4A2E1</accession>
<dbReference type="Gene3D" id="1.10.439.10">
    <property type="entry name" value="Penicillin Amidohydrolase, domain 1"/>
    <property type="match status" value="1"/>
</dbReference>
<keyword evidence="2" id="KW-0378">Hydrolase</keyword>
<keyword evidence="7" id="KW-1185">Reference proteome</keyword>
<evidence type="ECO:0000256" key="1">
    <source>
        <dbReference type="ARBA" id="ARBA00006586"/>
    </source>
</evidence>
<dbReference type="PIRSF" id="PIRSF001227">
    <property type="entry name" value="Pen_acylase"/>
    <property type="match status" value="1"/>
</dbReference>
<evidence type="ECO:0000313" key="7">
    <source>
        <dbReference type="Proteomes" id="UP000603200"/>
    </source>
</evidence>
<dbReference type="InterPro" id="IPR002692">
    <property type="entry name" value="S45"/>
</dbReference>
<feature type="region of interest" description="Disordered" evidence="4">
    <location>
        <begin position="1"/>
        <end position="28"/>
    </location>
</feature>
<dbReference type="InterPro" id="IPR043146">
    <property type="entry name" value="Penicillin_amidase_N_B-knob"/>
</dbReference>
<dbReference type="InterPro" id="IPR014395">
    <property type="entry name" value="Pen/GL7ACA/AHL_acylase"/>
</dbReference>
<evidence type="ECO:0000256" key="4">
    <source>
        <dbReference type="SAM" id="MobiDB-lite"/>
    </source>
</evidence>
<keyword evidence="5" id="KW-0812">Transmembrane</keyword>
<dbReference type="InterPro" id="IPR023343">
    <property type="entry name" value="Penicillin_amidase_dom1"/>
</dbReference>